<dbReference type="RefSeq" id="WP_014203160.1">
    <property type="nucleotide sequence ID" value="NC_016599.1"/>
</dbReference>
<dbReference type="HOGENOM" id="CLU_052648_3_0_10"/>
<dbReference type="InterPro" id="IPR038727">
    <property type="entry name" value="NadR/Ttd14_AAA_dom"/>
</dbReference>
<dbReference type="PANTHER" id="PTHR37512:SF1">
    <property type="entry name" value="NADR_TTD14 AAA DOMAIN-CONTAINING PROTEIN"/>
    <property type="match status" value="1"/>
</dbReference>
<evidence type="ECO:0000313" key="3">
    <source>
        <dbReference type="Proteomes" id="UP000005631"/>
    </source>
</evidence>
<dbReference type="GO" id="GO:0016301">
    <property type="term" value="F:kinase activity"/>
    <property type="evidence" value="ECO:0007669"/>
    <property type="project" value="UniProtKB-KW"/>
</dbReference>
<dbReference type="STRING" id="926562.Oweho_2851"/>
<dbReference type="Proteomes" id="UP000005631">
    <property type="component" value="Chromosome"/>
</dbReference>
<reference evidence="2 3" key="1">
    <citation type="journal article" date="2012" name="Stand. Genomic Sci.">
        <title>Genome sequence of the orange-pigmented seawater bacterium Owenweeksia hongkongensis type strain (UST20020801(T)).</title>
        <authorList>
            <person name="Riedel T."/>
            <person name="Held B."/>
            <person name="Nolan M."/>
            <person name="Lucas S."/>
            <person name="Lapidus A."/>
            <person name="Tice H."/>
            <person name="Del Rio T.G."/>
            <person name="Cheng J.F."/>
            <person name="Han C."/>
            <person name="Tapia R."/>
            <person name="Goodwin L.A."/>
            <person name="Pitluck S."/>
            <person name="Liolios K."/>
            <person name="Mavromatis K."/>
            <person name="Pagani I."/>
            <person name="Ivanova N."/>
            <person name="Mikhailova N."/>
            <person name="Pati A."/>
            <person name="Chen A."/>
            <person name="Palaniappan K."/>
            <person name="Rohde M."/>
            <person name="Tindall B.J."/>
            <person name="Detter J.C."/>
            <person name="Goker M."/>
            <person name="Woyke T."/>
            <person name="Bristow J."/>
            <person name="Eisen J.A."/>
            <person name="Markowitz V."/>
            <person name="Hugenholtz P."/>
            <person name="Klenk H.P."/>
            <person name="Kyrpides N.C."/>
        </authorList>
    </citation>
    <scope>NUCLEOTIDE SEQUENCE</scope>
    <source>
        <strain evidence="3">DSM 17368 / JCM 12287 / NRRL B-23963</strain>
    </source>
</reference>
<accession>G8R0T4</accession>
<dbReference type="Gene3D" id="3.40.50.300">
    <property type="entry name" value="P-loop containing nucleotide triphosphate hydrolases"/>
    <property type="match status" value="1"/>
</dbReference>
<dbReference type="InterPro" id="IPR052735">
    <property type="entry name" value="NAD_biosynth-regulator"/>
</dbReference>
<proteinExistence type="predicted"/>
<keyword evidence="3" id="KW-1185">Reference proteome</keyword>
<protein>
    <submittedName>
        <fullName evidence="2">Putative ATPase/kinase involved in NAD metabolism</fullName>
    </submittedName>
</protein>
<keyword evidence="2" id="KW-0418">Kinase</keyword>
<dbReference type="EMBL" id="CP003156">
    <property type="protein sequence ID" value="AEV33811.1"/>
    <property type="molecule type" value="Genomic_DNA"/>
</dbReference>
<evidence type="ECO:0000313" key="2">
    <source>
        <dbReference type="EMBL" id="AEV33811.1"/>
    </source>
</evidence>
<dbReference type="InterPro" id="IPR027417">
    <property type="entry name" value="P-loop_NTPase"/>
</dbReference>
<dbReference type="eggNOG" id="COG3172">
    <property type="taxonomic scope" value="Bacteria"/>
</dbReference>
<dbReference type="AlphaFoldDB" id="G8R0T4"/>
<gene>
    <name evidence="2" type="ordered locus">Oweho_2851</name>
</gene>
<dbReference type="PANTHER" id="PTHR37512">
    <property type="entry name" value="TRIFUNCTIONAL NAD BIOSYNTHESIS/REGULATOR PROTEIN NADR"/>
    <property type="match status" value="1"/>
</dbReference>
<dbReference type="KEGG" id="oho:Oweho_2851"/>
<dbReference type="Pfam" id="PF13521">
    <property type="entry name" value="AAA_28"/>
    <property type="match status" value="1"/>
</dbReference>
<evidence type="ECO:0000259" key="1">
    <source>
        <dbReference type="Pfam" id="PF13521"/>
    </source>
</evidence>
<dbReference type="OrthoDB" id="9151999at2"/>
<dbReference type="SUPFAM" id="SSF52540">
    <property type="entry name" value="P-loop containing nucleoside triphosphate hydrolases"/>
    <property type="match status" value="1"/>
</dbReference>
<name>G8R0T4_OWEHD</name>
<organism evidence="2 3">
    <name type="scientific">Owenweeksia hongkongensis (strain DSM 17368 / CIP 108786 / JCM 12287 / NRRL B-23963 / UST20020801)</name>
    <dbReference type="NCBI Taxonomy" id="926562"/>
    <lineage>
        <taxon>Bacteria</taxon>
        <taxon>Pseudomonadati</taxon>
        <taxon>Bacteroidota</taxon>
        <taxon>Flavobacteriia</taxon>
        <taxon>Flavobacteriales</taxon>
        <taxon>Owenweeksiaceae</taxon>
        <taxon>Owenweeksia</taxon>
    </lineage>
</organism>
<feature type="domain" description="NadR/Ttd14 AAA" evidence="1">
    <location>
        <begin position="6"/>
        <end position="160"/>
    </location>
</feature>
<keyword evidence="2" id="KW-0808">Transferase</keyword>
<sequence length="172" mass="20225">MDSLKKIVISGPESTGKSWLTKKLGEHFQVPFADEYARHYLEKNGSAYDFDTLEKIIIGHKSHQQKAIQRAENLVFLDTDLLNFKIWEELVFGKTHDFIEKEIEKENDHIYLLTYPDIPWESDPLRENPDNRLELFELSLDLIKKLNRPYQVVKGDFDDRFENALSALEAFH</sequence>